<reference evidence="5" key="1">
    <citation type="submission" date="2018-05" db="EMBL/GenBank/DDBJ databases">
        <authorList>
            <person name="Lanie J.A."/>
            <person name="Ng W.-L."/>
            <person name="Kazmierczak K.M."/>
            <person name="Andrzejewski T.M."/>
            <person name="Davidsen T.M."/>
            <person name="Wayne K.J."/>
            <person name="Tettelin H."/>
            <person name="Glass J.I."/>
            <person name="Rusch D."/>
            <person name="Podicherti R."/>
            <person name="Tsui H.-C.T."/>
            <person name="Winkler M.E."/>
        </authorList>
    </citation>
    <scope>NUCLEOTIDE SEQUENCE</scope>
</reference>
<dbReference type="Gene3D" id="3.90.1150.10">
    <property type="entry name" value="Aspartate Aminotransferase, domain 1"/>
    <property type="match status" value="1"/>
</dbReference>
<evidence type="ECO:0000256" key="3">
    <source>
        <dbReference type="ARBA" id="ARBA00022679"/>
    </source>
</evidence>
<comment type="cofactor">
    <cofactor evidence="1">
        <name>pyridoxal 5'-phosphate</name>
        <dbReference type="ChEBI" id="CHEBI:597326"/>
    </cofactor>
</comment>
<keyword evidence="4" id="KW-0012">Acyltransferase</keyword>
<dbReference type="AlphaFoldDB" id="A0A382JMN4"/>
<accession>A0A382JMN4</accession>
<evidence type="ECO:0000313" key="5">
    <source>
        <dbReference type="EMBL" id="SVC12955.1"/>
    </source>
</evidence>
<dbReference type="EMBL" id="UINC01075101">
    <property type="protein sequence ID" value="SVC12955.1"/>
    <property type="molecule type" value="Genomic_DNA"/>
</dbReference>
<dbReference type="InterPro" id="IPR015421">
    <property type="entry name" value="PyrdxlP-dep_Trfase_major"/>
</dbReference>
<name>A0A382JMN4_9ZZZZ</name>
<dbReference type="PANTHER" id="PTHR13693">
    <property type="entry name" value="CLASS II AMINOTRANSFERASE/8-AMINO-7-OXONONANOATE SYNTHASE"/>
    <property type="match status" value="1"/>
</dbReference>
<sequence length="87" mass="9569">MYGDLKTQLQTELEEIRVAGLYKEERVIETPQASKVGVGRGEPVLNMCANNYLGLASHPEIIAAAREALDEWGYGLASVRFICGTQK</sequence>
<dbReference type="PANTHER" id="PTHR13693:SF102">
    <property type="entry name" value="2-AMINO-3-KETOBUTYRATE COENZYME A LIGASE, MITOCHONDRIAL"/>
    <property type="match status" value="1"/>
</dbReference>
<organism evidence="5">
    <name type="scientific">marine metagenome</name>
    <dbReference type="NCBI Taxonomy" id="408172"/>
    <lineage>
        <taxon>unclassified sequences</taxon>
        <taxon>metagenomes</taxon>
        <taxon>ecological metagenomes</taxon>
    </lineage>
</organism>
<feature type="non-terminal residue" evidence="5">
    <location>
        <position position="87"/>
    </location>
</feature>
<evidence type="ECO:0000256" key="2">
    <source>
        <dbReference type="ARBA" id="ARBA00008392"/>
    </source>
</evidence>
<gene>
    <name evidence="5" type="ORF">METZ01_LOCUS265809</name>
</gene>
<protein>
    <recommendedName>
        <fullName evidence="6">Aminotransferase class I/classII domain-containing protein</fullName>
    </recommendedName>
</protein>
<dbReference type="InterPro" id="IPR015424">
    <property type="entry name" value="PyrdxlP-dep_Trfase"/>
</dbReference>
<dbReference type="GO" id="GO:0016746">
    <property type="term" value="F:acyltransferase activity"/>
    <property type="evidence" value="ECO:0007669"/>
    <property type="project" value="UniProtKB-KW"/>
</dbReference>
<dbReference type="InterPro" id="IPR050087">
    <property type="entry name" value="AON_synthase_class-II"/>
</dbReference>
<dbReference type="Gene3D" id="3.40.640.10">
    <property type="entry name" value="Type I PLP-dependent aspartate aminotransferase-like (Major domain)"/>
    <property type="match status" value="1"/>
</dbReference>
<comment type="similarity">
    <text evidence="2">Belongs to the class-II pyridoxal-phosphate-dependent aminotransferase family.</text>
</comment>
<evidence type="ECO:0000256" key="1">
    <source>
        <dbReference type="ARBA" id="ARBA00001933"/>
    </source>
</evidence>
<evidence type="ECO:0000256" key="4">
    <source>
        <dbReference type="ARBA" id="ARBA00023315"/>
    </source>
</evidence>
<dbReference type="SUPFAM" id="SSF53383">
    <property type="entry name" value="PLP-dependent transferases"/>
    <property type="match status" value="1"/>
</dbReference>
<evidence type="ECO:0008006" key="6">
    <source>
        <dbReference type="Google" id="ProtNLM"/>
    </source>
</evidence>
<proteinExistence type="inferred from homology"/>
<keyword evidence="3" id="KW-0808">Transferase</keyword>
<dbReference type="InterPro" id="IPR015422">
    <property type="entry name" value="PyrdxlP-dep_Trfase_small"/>
</dbReference>